<protein>
    <submittedName>
        <fullName evidence="7">Peptidase A1 domain-containing protein</fullName>
    </submittedName>
</protein>
<accession>A0A183CKX6</accession>
<keyword evidence="3" id="KW-0378">Hydrolase</keyword>
<evidence type="ECO:0000256" key="2">
    <source>
        <dbReference type="PIRSR" id="PIRSR601461-2"/>
    </source>
</evidence>
<dbReference type="PRINTS" id="PR00792">
    <property type="entry name" value="PEPSIN"/>
</dbReference>
<evidence type="ECO:0000259" key="5">
    <source>
        <dbReference type="PROSITE" id="PS51767"/>
    </source>
</evidence>
<keyword evidence="2" id="KW-1015">Disulfide bond</keyword>
<reference evidence="7" key="2">
    <citation type="submission" date="2016-06" db="UniProtKB">
        <authorList>
            <consortium name="WormBaseParasite"/>
        </authorList>
    </citation>
    <scope>IDENTIFICATION</scope>
</reference>
<keyword evidence="3" id="KW-0064">Aspartyl protease</keyword>
<dbReference type="PANTHER" id="PTHR47966:SF51">
    <property type="entry name" value="BETA-SITE APP-CLEAVING ENZYME, ISOFORM A-RELATED"/>
    <property type="match status" value="1"/>
</dbReference>
<dbReference type="Proteomes" id="UP000050741">
    <property type="component" value="Unassembled WGS sequence"/>
</dbReference>
<dbReference type="PROSITE" id="PS00141">
    <property type="entry name" value="ASP_PROTEASE"/>
    <property type="match status" value="1"/>
</dbReference>
<proteinExistence type="inferred from homology"/>
<sequence>MPLHKKQKAPNAFASRELMQRGHPNKQPYNLSVFDTSDIEYYVQISIGTPPQAFSVLLDTGSGDLWVPDSKCGMTGCFLGCEEYGDLFCTAQCDEQCCGQNTKFERATTPKSCQNLTKFNAHSSSTYRKTNMTLNIQYVFGFAAGSIGQDVVKFGSPSDPNALTVPNAYFGLADQKDIQYTDFDGILGLSAIASTENVDPFGSPSDPNALTVPNAYFGLADQKDIQYTDFDGILGLSAIASTENVDPVVVQAYKLGLLKKPVFTIYLATEGTTVHGEAGGAFTLGDVDDENCGGIADWIPIIHNKFGHWMVNIDNITLDDGTSISVLNAGIIDSGTSLIYGPSDEVDKLYSHYGVNPTDLSIPCDQKVGPITFQINGHEYQLTKDTLILNLTQQGGTECTFGISGSGTPQWLLGDPFCRKFCQVHDLKHKTLALPEAKMKKE</sequence>
<dbReference type="CDD" id="cd05471">
    <property type="entry name" value="pepsin_like"/>
    <property type="match status" value="1"/>
</dbReference>
<feature type="disulfide bond" evidence="2">
    <location>
        <begin position="72"/>
        <end position="81"/>
    </location>
</feature>
<dbReference type="InterPro" id="IPR001969">
    <property type="entry name" value="Aspartic_peptidase_AS"/>
</dbReference>
<dbReference type="PROSITE" id="PS51767">
    <property type="entry name" value="PEPTIDASE_A1"/>
    <property type="match status" value="1"/>
</dbReference>
<dbReference type="InterPro" id="IPR001461">
    <property type="entry name" value="Aspartic_peptidase_A1"/>
</dbReference>
<dbReference type="GO" id="GO:0006508">
    <property type="term" value="P:proteolysis"/>
    <property type="evidence" value="ECO:0007669"/>
    <property type="project" value="UniProtKB-KW"/>
</dbReference>
<dbReference type="InterPro" id="IPR021109">
    <property type="entry name" value="Peptidase_aspartic_dom_sf"/>
</dbReference>
<dbReference type="GO" id="GO:0004190">
    <property type="term" value="F:aspartic-type endopeptidase activity"/>
    <property type="evidence" value="ECO:0007669"/>
    <property type="project" value="UniProtKB-KW"/>
</dbReference>
<feature type="region of interest" description="Disordered" evidence="4">
    <location>
        <begin position="1"/>
        <end position="24"/>
    </location>
</feature>
<comment type="similarity">
    <text evidence="1 3">Belongs to the peptidase A1 family.</text>
</comment>
<organism evidence="6 7">
    <name type="scientific">Globodera pallida</name>
    <name type="common">Potato cyst nematode worm</name>
    <name type="synonym">Heterodera pallida</name>
    <dbReference type="NCBI Taxonomy" id="36090"/>
    <lineage>
        <taxon>Eukaryota</taxon>
        <taxon>Metazoa</taxon>
        <taxon>Ecdysozoa</taxon>
        <taxon>Nematoda</taxon>
        <taxon>Chromadorea</taxon>
        <taxon>Rhabditida</taxon>
        <taxon>Tylenchina</taxon>
        <taxon>Tylenchomorpha</taxon>
        <taxon>Tylenchoidea</taxon>
        <taxon>Heteroderidae</taxon>
        <taxon>Heteroderinae</taxon>
        <taxon>Globodera</taxon>
    </lineage>
</organism>
<dbReference type="SUPFAM" id="SSF50630">
    <property type="entry name" value="Acid proteases"/>
    <property type="match status" value="2"/>
</dbReference>
<dbReference type="Pfam" id="PF00026">
    <property type="entry name" value="Asp"/>
    <property type="match status" value="2"/>
</dbReference>
<reference evidence="6" key="1">
    <citation type="submission" date="2014-05" db="EMBL/GenBank/DDBJ databases">
        <title>The genome and life-stage specific transcriptomes of Globodera pallida elucidate key aspects of plant parasitism by a cyst nematode.</title>
        <authorList>
            <person name="Cotton J.A."/>
            <person name="Lilley C.J."/>
            <person name="Jones L.M."/>
            <person name="Kikuchi T."/>
            <person name="Reid A.J."/>
            <person name="Thorpe P."/>
            <person name="Tsai I.J."/>
            <person name="Beasley H."/>
            <person name="Blok V."/>
            <person name="Cock P.J.A."/>
            <person name="Van den Akker S.E."/>
            <person name="Holroyd N."/>
            <person name="Hunt M."/>
            <person name="Mantelin S."/>
            <person name="Naghra H."/>
            <person name="Pain A."/>
            <person name="Palomares-Rius J.E."/>
            <person name="Zarowiecki M."/>
            <person name="Berriman M."/>
            <person name="Jones J.T."/>
            <person name="Urwin P.E."/>
        </authorList>
    </citation>
    <scope>NUCLEOTIDE SEQUENCE [LARGE SCALE GENOMIC DNA]</scope>
    <source>
        <strain evidence="6">Lindley</strain>
    </source>
</reference>
<evidence type="ECO:0000313" key="7">
    <source>
        <dbReference type="WBParaSite" id="GPLIN_001353200"/>
    </source>
</evidence>
<dbReference type="AlphaFoldDB" id="A0A183CKX6"/>
<dbReference type="PANTHER" id="PTHR47966">
    <property type="entry name" value="BETA-SITE APP-CLEAVING ENZYME, ISOFORM A-RELATED"/>
    <property type="match status" value="1"/>
</dbReference>
<dbReference type="InterPro" id="IPR033121">
    <property type="entry name" value="PEPTIDASE_A1"/>
</dbReference>
<evidence type="ECO:0000256" key="1">
    <source>
        <dbReference type="ARBA" id="ARBA00007447"/>
    </source>
</evidence>
<dbReference type="Gene3D" id="2.40.70.10">
    <property type="entry name" value="Acid Proteases"/>
    <property type="match status" value="2"/>
</dbReference>
<dbReference type="WBParaSite" id="GPLIN_001353200">
    <property type="protein sequence ID" value="GPLIN_001353200"/>
    <property type="gene ID" value="GPLIN_001353200"/>
</dbReference>
<evidence type="ECO:0000256" key="3">
    <source>
        <dbReference type="RuleBase" id="RU000454"/>
    </source>
</evidence>
<evidence type="ECO:0000256" key="4">
    <source>
        <dbReference type="SAM" id="MobiDB-lite"/>
    </source>
</evidence>
<evidence type="ECO:0000313" key="6">
    <source>
        <dbReference type="Proteomes" id="UP000050741"/>
    </source>
</evidence>
<dbReference type="InterPro" id="IPR034164">
    <property type="entry name" value="Pepsin-like_dom"/>
</dbReference>
<name>A0A183CKX6_GLOPA</name>
<keyword evidence="3" id="KW-0645">Protease</keyword>
<keyword evidence="6" id="KW-1185">Reference proteome</keyword>
<feature type="domain" description="Peptidase A1" evidence="5">
    <location>
        <begin position="41"/>
        <end position="435"/>
    </location>
</feature>